<sequence length="141" mass="16500">MESPNPKKEKCIETQRRKNALKPKGEISKEGKYFHCDKLGHWKGNCPVYLEEVKKAKAVRVSTFDQDKPKTYQEAVWSPDSEKWLEAMRSEMDFMSEKPNYDETFSPVAMFKSIRILLAIAAFHDYEIWQMDVKTAFLNGK</sequence>
<keyword evidence="4" id="KW-1185">Reference proteome</keyword>
<evidence type="ECO:0000313" key="4">
    <source>
        <dbReference type="Proteomes" id="UP001472677"/>
    </source>
</evidence>
<feature type="compositionally biased region" description="Basic and acidic residues" evidence="1">
    <location>
        <begin position="1"/>
        <end position="16"/>
    </location>
</feature>
<comment type="caution">
    <text evidence="3">The sequence shown here is derived from an EMBL/GenBank/DDBJ whole genome shotgun (WGS) entry which is preliminary data.</text>
</comment>
<dbReference type="Pfam" id="PF07727">
    <property type="entry name" value="RVT_2"/>
    <property type="match status" value="1"/>
</dbReference>
<dbReference type="InterPro" id="IPR036875">
    <property type="entry name" value="Znf_CCHC_sf"/>
</dbReference>
<dbReference type="EMBL" id="JBBPBM010000014">
    <property type="protein sequence ID" value="KAK8560070.1"/>
    <property type="molecule type" value="Genomic_DNA"/>
</dbReference>
<reference evidence="3 4" key="1">
    <citation type="journal article" date="2024" name="G3 (Bethesda)">
        <title>Genome assembly of Hibiscus sabdariffa L. provides insights into metabolisms of medicinal natural products.</title>
        <authorList>
            <person name="Kim T."/>
        </authorList>
    </citation>
    <scope>NUCLEOTIDE SEQUENCE [LARGE SCALE GENOMIC DNA]</scope>
    <source>
        <strain evidence="3">TK-2024</strain>
        <tissue evidence="3">Old leaves</tissue>
    </source>
</reference>
<accession>A0ABR2EHA4</accession>
<gene>
    <name evidence="3" type="ORF">V6N12_012873</name>
</gene>
<organism evidence="3 4">
    <name type="scientific">Hibiscus sabdariffa</name>
    <name type="common">roselle</name>
    <dbReference type="NCBI Taxonomy" id="183260"/>
    <lineage>
        <taxon>Eukaryota</taxon>
        <taxon>Viridiplantae</taxon>
        <taxon>Streptophyta</taxon>
        <taxon>Embryophyta</taxon>
        <taxon>Tracheophyta</taxon>
        <taxon>Spermatophyta</taxon>
        <taxon>Magnoliopsida</taxon>
        <taxon>eudicotyledons</taxon>
        <taxon>Gunneridae</taxon>
        <taxon>Pentapetalae</taxon>
        <taxon>rosids</taxon>
        <taxon>malvids</taxon>
        <taxon>Malvales</taxon>
        <taxon>Malvaceae</taxon>
        <taxon>Malvoideae</taxon>
        <taxon>Hibiscus</taxon>
    </lineage>
</organism>
<proteinExistence type="predicted"/>
<dbReference type="Proteomes" id="UP001472677">
    <property type="component" value="Unassembled WGS sequence"/>
</dbReference>
<name>A0ABR2EHA4_9ROSI</name>
<protein>
    <recommendedName>
        <fullName evidence="2">Reverse transcriptase Ty1/copia-type domain-containing protein</fullName>
    </recommendedName>
</protein>
<evidence type="ECO:0000313" key="3">
    <source>
        <dbReference type="EMBL" id="KAK8560070.1"/>
    </source>
</evidence>
<dbReference type="InterPro" id="IPR013103">
    <property type="entry name" value="RVT_2"/>
</dbReference>
<evidence type="ECO:0000259" key="2">
    <source>
        <dbReference type="Pfam" id="PF07727"/>
    </source>
</evidence>
<evidence type="ECO:0000256" key="1">
    <source>
        <dbReference type="SAM" id="MobiDB-lite"/>
    </source>
</evidence>
<feature type="region of interest" description="Disordered" evidence="1">
    <location>
        <begin position="1"/>
        <end position="24"/>
    </location>
</feature>
<dbReference type="SUPFAM" id="SSF57756">
    <property type="entry name" value="Retrovirus zinc finger-like domains"/>
    <property type="match status" value="1"/>
</dbReference>
<feature type="domain" description="Reverse transcriptase Ty1/copia-type" evidence="2">
    <location>
        <begin position="100"/>
        <end position="140"/>
    </location>
</feature>